<keyword evidence="3" id="KW-1185">Reference proteome</keyword>
<dbReference type="EMBL" id="BAABME010000451">
    <property type="protein sequence ID" value="GAA0142886.1"/>
    <property type="molecule type" value="Genomic_DNA"/>
</dbReference>
<feature type="compositionally biased region" description="Low complexity" evidence="1">
    <location>
        <begin position="91"/>
        <end position="103"/>
    </location>
</feature>
<protein>
    <submittedName>
        <fullName evidence="2">Uncharacterized protein</fullName>
    </submittedName>
</protein>
<evidence type="ECO:0000313" key="2">
    <source>
        <dbReference type="EMBL" id="GAA0142886.1"/>
    </source>
</evidence>
<comment type="caution">
    <text evidence="2">The sequence shown here is derived from an EMBL/GenBank/DDBJ whole genome shotgun (WGS) entry which is preliminary data.</text>
</comment>
<proteinExistence type="predicted"/>
<evidence type="ECO:0000256" key="1">
    <source>
        <dbReference type="SAM" id="MobiDB-lite"/>
    </source>
</evidence>
<reference evidence="2 3" key="1">
    <citation type="submission" date="2024-01" db="EMBL/GenBank/DDBJ databases">
        <title>The complete chloroplast genome sequence of Lithospermum erythrorhizon: insights into the phylogenetic relationship among Boraginaceae species and the maternal lineages of purple gromwells.</title>
        <authorList>
            <person name="Okada T."/>
            <person name="Watanabe K."/>
        </authorList>
    </citation>
    <scope>NUCLEOTIDE SEQUENCE [LARGE SCALE GENOMIC DNA]</scope>
</reference>
<organism evidence="2 3">
    <name type="scientific">Lithospermum erythrorhizon</name>
    <name type="common">Purple gromwell</name>
    <name type="synonym">Lithospermum officinale var. erythrorhizon</name>
    <dbReference type="NCBI Taxonomy" id="34254"/>
    <lineage>
        <taxon>Eukaryota</taxon>
        <taxon>Viridiplantae</taxon>
        <taxon>Streptophyta</taxon>
        <taxon>Embryophyta</taxon>
        <taxon>Tracheophyta</taxon>
        <taxon>Spermatophyta</taxon>
        <taxon>Magnoliopsida</taxon>
        <taxon>eudicotyledons</taxon>
        <taxon>Gunneridae</taxon>
        <taxon>Pentapetalae</taxon>
        <taxon>asterids</taxon>
        <taxon>lamiids</taxon>
        <taxon>Boraginales</taxon>
        <taxon>Boraginaceae</taxon>
        <taxon>Boraginoideae</taxon>
        <taxon>Lithospermeae</taxon>
        <taxon>Lithospermum</taxon>
    </lineage>
</organism>
<name>A0AAV3NVQ6_LITER</name>
<dbReference type="AlphaFoldDB" id="A0AAV3NVQ6"/>
<feature type="region of interest" description="Disordered" evidence="1">
    <location>
        <begin position="41"/>
        <end position="118"/>
    </location>
</feature>
<accession>A0AAV3NVQ6</accession>
<gene>
    <name evidence="2" type="ORF">LIER_03687</name>
</gene>
<dbReference type="Proteomes" id="UP001454036">
    <property type="component" value="Unassembled WGS sequence"/>
</dbReference>
<evidence type="ECO:0000313" key="3">
    <source>
        <dbReference type="Proteomes" id="UP001454036"/>
    </source>
</evidence>
<sequence>MGRNGHAKYRGSGGSHKLEEGVEYCEVTWLGTASCTPLPEWGVGGSVLGSAKQNPIGRRPQRMDNGGDCLGRKLDGGHPSPSRRTELLDGQRPSSPQPSESPRIVGPTPRGNGWRRRP</sequence>